<dbReference type="InterPro" id="IPR036388">
    <property type="entry name" value="WH-like_DNA-bd_sf"/>
</dbReference>
<keyword evidence="3" id="KW-0804">Transcription</keyword>
<dbReference type="InterPro" id="IPR036390">
    <property type="entry name" value="WH_DNA-bd_sf"/>
</dbReference>
<dbReference type="InterPro" id="IPR014757">
    <property type="entry name" value="Tscrpt_reg_IclR_C"/>
</dbReference>
<dbReference type="GO" id="GO:0045892">
    <property type="term" value="P:negative regulation of DNA-templated transcription"/>
    <property type="evidence" value="ECO:0007669"/>
    <property type="project" value="TreeGrafter"/>
</dbReference>
<protein>
    <submittedName>
        <fullName evidence="6">IclR family transcriptional regulator</fullName>
    </submittedName>
</protein>
<dbReference type="PROSITE" id="PS51077">
    <property type="entry name" value="HTH_ICLR"/>
    <property type="match status" value="1"/>
</dbReference>
<dbReference type="SUPFAM" id="SSF46785">
    <property type="entry name" value="Winged helix' DNA-binding domain"/>
    <property type="match status" value="1"/>
</dbReference>
<gene>
    <name evidence="6" type="ORF">AB4Y30_10785</name>
</gene>
<evidence type="ECO:0000256" key="1">
    <source>
        <dbReference type="ARBA" id="ARBA00023015"/>
    </source>
</evidence>
<organism evidence="6">
    <name type="scientific">Ornithinibacillus sp. 4-3</name>
    <dbReference type="NCBI Taxonomy" id="3231488"/>
    <lineage>
        <taxon>Bacteria</taxon>
        <taxon>Bacillati</taxon>
        <taxon>Bacillota</taxon>
        <taxon>Bacilli</taxon>
        <taxon>Bacillales</taxon>
        <taxon>Bacillaceae</taxon>
        <taxon>Ornithinibacillus</taxon>
    </lineage>
</organism>
<feature type="domain" description="IclR-ED" evidence="5">
    <location>
        <begin position="74"/>
        <end position="257"/>
    </location>
</feature>
<feature type="domain" description="HTH iclR-type" evidence="4">
    <location>
        <begin position="13"/>
        <end position="73"/>
    </location>
</feature>
<evidence type="ECO:0000256" key="2">
    <source>
        <dbReference type="ARBA" id="ARBA00023125"/>
    </source>
</evidence>
<dbReference type="GO" id="GO:0003677">
    <property type="term" value="F:DNA binding"/>
    <property type="evidence" value="ECO:0007669"/>
    <property type="project" value="UniProtKB-KW"/>
</dbReference>
<dbReference type="SUPFAM" id="SSF55781">
    <property type="entry name" value="GAF domain-like"/>
    <property type="match status" value="1"/>
</dbReference>
<proteinExistence type="predicted"/>
<sequence>MSETQKNSNRYTINSIDKALDLLEILSEKSFNLLELVEQLDQPKSSIYRMITTFEKRGYITREKEDGKYCLGLKMLELTKNLLEKNTLISVANAEMQKLVSKTGESVNLGVLDGNEILYVAVFEGEHQLKFTEALGSKSPIHATAIGKTLAAYLPNEQLNELLQEIEFKKITPNTITNKTEFNKELEFVREKGYALDNEEIAIGARCIAAPIFDMFGNIEAAISISGAVHRLSNEQFNEMTNEVVSSAQSISRKLGFDK</sequence>
<dbReference type="Gene3D" id="3.30.450.40">
    <property type="match status" value="1"/>
</dbReference>
<dbReference type="PANTHER" id="PTHR30136">
    <property type="entry name" value="HELIX-TURN-HELIX TRANSCRIPTIONAL REGULATOR, ICLR FAMILY"/>
    <property type="match status" value="1"/>
</dbReference>
<keyword evidence="2" id="KW-0238">DNA-binding</keyword>
<dbReference type="SMART" id="SM00346">
    <property type="entry name" value="HTH_ICLR"/>
    <property type="match status" value="1"/>
</dbReference>
<keyword evidence="1" id="KW-0805">Transcription regulation</keyword>
<dbReference type="InterPro" id="IPR005471">
    <property type="entry name" value="Tscrpt_reg_IclR_N"/>
</dbReference>
<dbReference type="Gene3D" id="1.10.10.10">
    <property type="entry name" value="Winged helix-like DNA-binding domain superfamily/Winged helix DNA-binding domain"/>
    <property type="match status" value="1"/>
</dbReference>
<dbReference type="PANTHER" id="PTHR30136:SF35">
    <property type="entry name" value="HTH-TYPE TRANSCRIPTIONAL REGULATOR RV1719"/>
    <property type="match status" value="1"/>
</dbReference>
<dbReference type="EMBL" id="CP162599">
    <property type="protein sequence ID" value="XDK31513.1"/>
    <property type="molecule type" value="Genomic_DNA"/>
</dbReference>
<dbReference type="PROSITE" id="PS51078">
    <property type="entry name" value="ICLR_ED"/>
    <property type="match status" value="1"/>
</dbReference>
<evidence type="ECO:0000313" key="6">
    <source>
        <dbReference type="EMBL" id="XDK31513.1"/>
    </source>
</evidence>
<dbReference type="InterPro" id="IPR029016">
    <property type="entry name" value="GAF-like_dom_sf"/>
</dbReference>
<dbReference type="Pfam" id="PF01614">
    <property type="entry name" value="IclR_C"/>
    <property type="match status" value="1"/>
</dbReference>
<dbReference type="Pfam" id="PF09339">
    <property type="entry name" value="HTH_IclR"/>
    <property type="match status" value="1"/>
</dbReference>
<evidence type="ECO:0000259" key="4">
    <source>
        <dbReference type="PROSITE" id="PS51077"/>
    </source>
</evidence>
<name>A0AB39HNY2_9BACI</name>
<accession>A0AB39HNY2</accession>
<evidence type="ECO:0000259" key="5">
    <source>
        <dbReference type="PROSITE" id="PS51078"/>
    </source>
</evidence>
<evidence type="ECO:0000256" key="3">
    <source>
        <dbReference type="ARBA" id="ARBA00023163"/>
    </source>
</evidence>
<dbReference type="RefSeq" id="WP_368652240.1">
    <property type="nucleotide sequence ID" value="NZ_CP162599.1"/>
</dbReference>
<dbReference type="AlphaFoldDB" id="A0AB39HNY2"/>
<dbReference type="InterPro" id="IPR050707">
    <property type="entry name" value="HTH_MetabolicPath_Reg"/>
</dbReference>
<reference evidence="6" key="1">
    <citation type="submission" date="2024-07" db="EMBL/GenBank/DDBJ databases">
        <title>Halotolerant mesophilic bacterium Ornithinibacillus sp. 4-3, sp. nov., isolated from soil.</title>
        <authorList>
            <person name="Sidarenka A.V."/>
            <person name="Guliayeva D.E."/>
            <person name="Leanovich S.I."/>
            <person name="Hileuskaya K.S."/>
            <person name="Akhremchuk A.E."/>
            <person name="Sikolenko M.A."/>
            <person name="Valentovich L.N."/>
        </authorList>
    </citation>
    <scope>NUCLEOTIDE SEQUENCE</scope>
    <source>
        <strain evidence="6">4-3</strain>
    </source>
</reference>
<dbReference type="GO" id="GO:0003700">
    <property type="term" value="F:DNA-binding transcription factor activity"/>
    <property type="evidence" value="ECO:0007669"/>
    <property type="project" value="TreeGrafter"/>
</dbReference>